<feature type="transmembrane region" description="Helical" evidence="1">
    <location>
        <begin position="83"/>
        <end position="103"/>
    </location>
</feature>
<dbReference type="GO" id="GO:0005886">
    <property type="term" value="C:plasma membrane"/>
    <property type="evidence" value="ECO:0007669"/>
    <property type="project" value="TreeGrafter"/>
</dbReference>
<dbReference type="NCBIfam" id="TIGR00792">
    <property type="entry name" value="gph"/>
    <property type="match status" value="1"/>
</dbReference>
<reference evidence="4 5" key="1">
    <citation type="journal article" date="2019" name="Syst. Appl. Microbiol.">
        <title>Characterization of Bifidobacterium species in feaces of the Egyptian fruit bat: Description of B. vespertilionis sp. nov. and B. rousetti sp. nov.</title>
        <authorList>
            <person name="Modesto M."/>
            <person name="Satti M."/>
            <person name="Watanabe K."/>
            <person name="Puglisi E."/>
            <person name="Morelli L."/>
            <person name="Huang C.-H."/>
            <person name="Liou J.-S."/>
            <person name="Miyashita M."/>
            <person name="Tamura T."/>
            <person name="Saito S."/>
            <person name="Mori K."/>
            <person name="Huang L."/>
            <person name="Sciavilla P."/>
            <person name="Sandri C."/>
            <person name="Spiezio C."/>
            <person name="Vitali F."/>
            <person name="Cavalieri D."/>
            <person name="Perpetuini G."/>
            <person name="Tofalo R."/>
            <person name="Bonetti A."/>
            <person name="Arita M."/>
            <person name="Mattarelli P."/>
        </authorList>
    </citation>
    <scope>NUCLEOTIDE SEQUENCE [LARGE SCALE GENOMIC DNA]</scope>
    <source>
        <strain evidence="2 5">RST16</strain>
        <strain evidence="3 4">RST8</strain>
    </source>
</reference>
<evidence type="ECO:0000313" key="5">
    <source>
        <dbReference type="Proteomes" id="UP000374630"/>
    </source>
</evidence>
<organism evidence="3 4">
    <name type="scientific">Bifidobacterium vespertilionis</name>
    <dbReference type="NCBI Taxonomy" id="2562524"/>
    <lineage>
        <taxon>Bacteria</taxon>
        <taxon>Bacillati</taxon>
        <taxon>Actinomycetota</taxon>
        <taxon>Actinomycetes</taxon>
        <taxon>Bifidobacteriales</taxon>
        <taxon>Bifidobacteriaceae</taxon>
        <taxon>Bifidobacterium</taxon>
    </lineage>
</organism>
<evidence type="ECO:0000313" key="3">
    <source>
        <dbReference type="EMBL" id="KAA8823204.1"/>
    </source>
</evidence>
<dbReference type="GO" id="GO:0006814">
    <property type="term" value="P:sodium ion transport"/>
    <property type="evidence" value="ECO:0007669"/>
    <property type="project" value="InterPro"/>
</dbReference>
<protein>
    <submittedName>
        <fullName evidence="3">MFS transporter</fullName>
    </submittedName>
</protein>
<keyword evidence="1" id="KW-1133">Transmembrane helix</keyword>
<gene>
    <name evidence="3" type="ORF">EM848_06715</name>
    <name evidence="2" type="ORF">EMO90_08585</name>
</gene>
<dbReference type="CDD" id="cd17332">
    <property type="entry name" value="MFS_MelB_like"/>
    <property type="match status" value="1"/>
</dbReference>
<dbReference type="Pfam" id="PF13347">
    <property type="entry name" value="MFS_2"/>
    <property type="match status" value="1"/>
</dbReference>
<dbReference type="GO" id="GO:0008643">
    <property type="term" value="P:carbohydrate transport"/>
    <property type="evidence" value="ECO:0007669"/>
    <property type="project" value="InterPro"/>
</dbReference>
<feature type="transmembrane region" description="Helical" evidence="1">
    <location>
        <begin position="35"/>
        <end position="62"/>
    </location>
</feature>
<accession>A0A5J5E1Z5</accession>
<feature type="transmembrane region" description="Helical" evidence="1">
    <location>
        <begin position="427"/>
        <end position="445"/>
    </location>
</feature>
<feature type="transmembrane region" description="Helical" evidence="1">
    <location>
        <begin position="384"/>
        <end position="407"/>
    </location>
</feature>
<feature type="transmembrane region" description="Helical" evidence="1">
    <location>
        <begin position="109"/>
        <end position="133"/>
    </location>
</feature>
<dbReference type="EMBL" id="RZNZ01000011">
    <property type="protein sequence ID" value="KAA8819296.1"/>
    <property type="molecule type" value="Genomic_DNA"/>
</dbReference>
<feature type="transmembrane region" description="Helical" evidence="1">
    <location>
        <begin position="282"/>
        <end position="299"/>
    </location>
</feature>
<dbReference type="PANTHER" id="PTHR11328">
    <property type="entry name" value="MAJOR FACILITATOR SUPERFAMILY DOMAIN-CONTAINING PROTEIN"/>
    <property type="match status" value="1"/>
</dbReference>
<dbReference type="InterPro" id="IPR001927">
    <property type="entry name" value="Na/Gal_symport"/>
</dbReference>
<keyword evidence="1" id="KW-0472">Membrane</keyword>
<dbReference type="InterPro" id="IPR039672">
    <property type="entry name" value="MFS_2"/>
</dbReference>
<dbReference type="PANTHER" id="PTHR11328:SF24">
    <property type="entry name" value="MAJOR FACILITATOR SUPERFAMILY (MFS) PROFILE DOMAIN-CONTAINING PROTEIN"/>
    <property type="match status" value="1"/>
</dbReference>
<keyword evidence="1" id="KW-0812">Transmembrane</keyword>
<feature type="transmembrane region" description="Helical" evidence="1">
    <location>
        <begin position="335"/>
        <end position="363"/>
    </location>
</feature>
<dbReference type="Proteomes" id="UP000374630">
    <property type="component" value="Unassembled WGS sequence"/>
</dbReference>
<dbReference type="AlphaFoldDB" id="A0A5J5E1Z5"/>
<dbReference type="GO" id="GO:0015293">
    <property type="term" value="F:symporter activity"/>
    <property type="evidence" value="ECO:0007669"/>
    <property type="project" value="InterPro"/>
</dbReference>
<keyword evidence="5" id="KW-1185">Reference proteome</keyword>
<evidence type="ECO:0000313" key="2">
    <source>
        <dbReference type="EMBL" id="KAA8819296.1"/>
    </source>
</evidence>
<evidence type="ECO:0000256" key="1">
    <source>
        <dbReference type="SAM" id="Phobius"/>
    </source>
</evidence>
<dbReference type="InterPro" id="IPR036259">
    <property type="entry name" value="MFS_trans_sf"/>
</dbReference>
<proteinExistence type="predicted"/>
<dbReference type="OrthoDB" id="181905at2"/>
<dbReference type="Gene3D" id="1.20.1250.20">
    <property type="entry name" value="MFS general substrate transporter like domains"/>
    <property type="match status" value="1"/>
</dbReference>
<name>A0A5J5E1Z5_9BIFI</name>
<feature type="transmembrane region" description="Helical" evidence="1">
    <location>
        <begin position="245"/>
        <end position="262"/>
    </location>
</feature>
<evidence type="ECO:0000313" key="4">
    <source>
        <dbReference type="Proteomes" id="UP000345527"/>
    </source>
</evidence>
<feature type="transmembrane region" description="Helical" evidence="1">
    <location>
        <begin position="311"/>
        <end position="329"/>
    </location>
</feature>
<dbReference type="EMBL" id="RZOA01000011">
    <property type="protein sequence ID" value="KAA8823204.1"/>
    <property type="molecule type" value="Genomic_DNA"/>
</dbReference>
<sequence length="468" mass="50710">MGDKIGYMFGDFGNDFMFLFASSFLMIFYTKVMGIPGAVVGTLFVVARIIDAFADVTVGIVVDKLPAGKGGKYRPVMIKMAPAVVIFSFLMYQTFTIASPMWVKIVYMYFTYIIWGILYSCVNIPYGSMASVISPDPQDRTSLSTFRSVGSTLANLVIGVVGPILIYETTADGSQIIRGGEGTQIFAIVSGVFAVCAFLCFFACYRLTTERVKAEDHSAKAGESVEQEARSTFVMIKDAIMSRSMAGLIGGALCLLLAMIFLQQMATFVYADYFRGAKYTSIANMLGTVMMLGVCAPLVKPLTRKIGHKNIAVLGSLIGAIGMLILFLIRTTNPIVFIVGYTLSFIGLGLFNMIIFAMVTDVIDDIEVIKGIREDATCYSVYSFARKVGQALAGGAAGIVLQVIGYQEGATAVQTPETLQGLYTSSTLLPAIFFALTFVFMFFVYPLDSKRVLGNEAALKAKREAAKA</sequence>
<feature type="transmembrane region" description="Helical" evidence="1">
    <location>
        <begin position="145"/>
        <end position="165"/>
    </location>
</feature>
<dbReference type="SUPFAM" id="SSF103473">
    <property type="entry name" value="MFS general substrate transporter"/>
    <property type="match status" value="1"/>
</dbReference>
<dbReference type="Proteomes" id="UP000345527">
    <property type="component" value="Unassembled WGS sequence"/>
</dbReference>
<feature type="transmembrane region" description="Helical" evidence="1">
    <location>
        <begin position="185"/>
        <end position="205"/>
    </location>
</feature>
<comment type="caution">
    <text evidence="3">The sequence shown here is derived from an EMBL/GenBank/DDBJ whole genome shotgun (WGS) entry which is preliminary data.</text>
</comment>